<dbReference type="GO" id="GO:0022857">
    <property type="term" value="F:transmembrane transporter activity"/>
    <property type="evidence" value="ECO:0007669"/>
    <property type="project" value="InterPro"/>
</dbReference>
<protein>
    <recommendedName>
        <fullName evidence="7">Major facilitator superfamily (MFS) profile domain-containing protein</fullName>
    </recommendedName>
</protein>
<dbReference type="Gene3D" id="1.20.1250.20">
    <property type="entry name" value="MFS general substrate transporter like domains"/>
    <property type="match status" value="1"/>
</dbReference>
<feature type="transmembrane region" description="Helical" evidence="4">
    <location>
        <begin position="238"/>
        <end position="263"/>
    </location>
</feature>
<keyword evidence="4" id="KW-1133">Transmembrane helix</keyword>
<dbReference type="OrthoDB" id="6509908at2759"/>
<dbReference type="InterPro" id="IPR011701">
    <property type="entry name" value="MFS"/>
</dbReference>
<feature type="transmembrane region" description="Helical" evidence="4">
    <location>
        <begin position="133"/>
        <end position="154"/>
    </location>
</feature>
<evidence type="ECO:0000256" key="1">
    <source>
        <dbReference type="ARBA" id="ARBA00004141"/>
    </source>
</evidence>
<name>A0A423W1J2_9PEZI</name>
<dbReference type="AlphaFoldDB" id="A0A423W1J2"/>
<comment type="subcellular location">
    <subcellularLocation>
        <location evidence="1">Membrane</location>
        <topology evidence="1">Multi-pass membrane protein</topology>
    </subcellularLocation>
</comment>
<comment type="similarity">
    <text evidence="2">Belongs to the major facilitator superfamily. Monocarboxylate porter (TC 2.A.1.13) family.</text>
</comment>
<dbReference type="SUPFAM" id="SSF103473">
    <property type="entry name" value="MFS general substrate transporter"/>
    <property type="match status" value="1"/>
</dbReference>
<keyword evidence="4" id="KW-0812">Transmembrane</keyword>
<sequence>MEEKDDVADNRPEGVLSSDSSANIKLEPQGPPNGGLKAWLQILGAFFLYFNTWGIVSSYGTYERHYEDSYLRKGGSFELSTIGSVQAFMMVFLGFIAGPIFDKGYFPHLLRFGTLMILLGTITQAFSKSYWELLLSQGLCVGIGMGCLAVPALAIPPAWFTTKMPIANGIVVSAGGFGGVIYPIMVRCLIPEVGFKWTCLCVALIILITLGISNIVLRTPAGPRPKRSFLDRTAFTDVPYVLFVLGCVFTFLGLYTTFLHIAAYATQEHITNSKVASFLVAIMNGASVFGRILPNVPAITNRLGPLNMETVGVTSLAIIVFCWNVGPNFAGLIIMSLIYGFFVGIFFTLQAPIYARLTANKHLIATRVGMASTVTSIGLLIGAPAGGVLITKHGFSAGWAWSGACLVAGAALMATSRGLASKWRLFASV</sequence>
<dbReference type="Pfam" id="PF07690">
    <property type="entry name" value="MFS_1"/>
    <property type="match status" value="1"/>
</dbReference>
<dbReference type="Proteomes" id="UP000285146">
    <property type="component" value="Unassembled WGS sequence"/>
</dbReference>
<evidence type="ECO:0000313" key="5">
    <source>
        <dbReference type="EMBL" id="ROV97164.1"/>
    </source>
</evidence>
<feature type="transmembrane region" description="Helical" evidence="4">
    <location>
        <begin position="332"/>
        <end position="355"/>
    </location>
</feature>
<evidence type="ECO:0000256" key="3">
    <source>
        <dbReference type="SAM" id="MobiDB-lite"/>
    </source>
</evidence>
<dbReference type="InterPro" id="IPR050327">
    <property type="entry name" value="Proton-linked_MCT"/>
</dbReference>
<evidence type="ECO:0000313" key="6">
    <source>
        <dbReference type="Proteomes" id="UP000285146"/>
    </source>
</evidence>
<keyword evidence="4" id="KW-0472">Membrane</keyword>
<evidence type="ECO:0008006" key="7">
    <source>
        <dbReference type="Google" id="ProtNLM"/>
    </source>
</evidence>
<reference evidence="5 6" key="1">
    <citation type="submission" date="2015-09" db="EMBL/GenBank/DDBJ databases">
        <title>Host preference determinants of Valsa canker pathogens revealed by comparative genomics.</title>
        <authorList>
            <person name="Yin Z."/>
            <person name="Huang L."/>
        </authorList>
    </citation>
    <scope>NUCLEOTIDE SEQUENCE [LARGE SCALE GENOMIC DNA]</scope>
    <source>
        <strain evidence="5 6">SXYLt</strain>
    </source>
</reference>
<feature type="region of interest" description="Disordered" evidence="3">
    <location>
        <begin position="1"/>
        <end position="29"/>
    </location>
</feature>
<feature type="transmembrane region" description="Helical" evidence="4">
    <location>
        <begin position="396"/>
        <end position="415"/>
    </location>
</feature>
<dbReference type="GO" id="GO:0016020">
    <property type="term" value="C:membrane"/>
    <property type="evidence" value="ECO:0007669"/>
    <property type="project" value="UniProtKB-SubCell"/>
</dbReference>
<organism evidence="5 6">
    <name type="scientific">Cytospora leucostoma</name>
    <dbReference type="NCBI Taxonomy" id="1230097"/>
    <lineage>
        <taxon>Eukaryota</taxon>
        <taxon>Fungi</taxon>
        <taxon>Dikarya</taxon>
        <taxon>Ascomycota</taxon>
        <taxon>Pezizomycotina</taxon>
        <taxon>Sordariomycetes</taxon>
        <taxon>Sordariomycetidae</taxon>
        <taxon>Diaporthales</taxon>
        <taxon>Cytosporaceae</taxon>
        <taxon>Cytospora</taxon>
    </lineage>
</organism>
<feature type="transmembrane region" description="Helical" evidence="4">
    <location>
        <begin position="38"/>
        <end position="59"/>
    </location>
</feature>
<dbReference type="PANTHER" id="PTHR11360">
    <property type="entry name" value="MONOCARBOXYLATE TRANSPORTER"/>
    <property type="match status" value="1"/>
</dbReference>
<feature type="transmembrane region" description="Helical" evidence="4">
    <location>
        <begin position="79"/>
        <end position="97"/>
    </location>
</feature>
<dbReference type="InterPro" id="IPR036259">
    <property type="entry name" value="MFS_trans_sf"/>
</dbReference>
<feature type="transmembrane region" description="Helical" evidence="4">
    <location>
        <begin position="306"/>
        <end position="326"/>
    </location>
</feature>
<dbReference type="InParanoid" id="A0A423W1J2"/>
<feature type="transmembrane region" description="Helical" evidence="4">
    <location>
        <begin position="275"/>
        <end position="294"/>
    </location>
</feature>
<keyword evidence="6" id="KW-1185">Reference proteome</keyword>
<feature type="transmembrane region" description="Helical" evidence="4">
    <location>
        <begin position="367"/>
        <end position="390"/>
    </location>
</feature>
<dbReference type="EMBL" id="LKEB01000065">
    <property type="protein sequence ID" value="ROV97164.1"/>
    <property type="molecule type" value="Genomic_DNA"/>
</dbReference>
<proteinExistence type="inferred from homology"/>
<comment type="caution">
    <text evidence="5">The sequence shown here is derived from an EMBL/GenBank/DDBJ whole genome shotgun (WGS) entry which is preliminary data.</text>
</comment>
<evidence type="ECO:0000256" key="4">
    <source>
        <dbReference type="SAM" id="Phobius"/>
    </source>
</evidence>
<accession>A0A423W1J2</accession>
<gene>
    <name evidence="5" type="ORF">VPNG_08787</name>
</gene>
<feature type="transmembrane region" description="Helical" evidence="4">
    <location>
        <begin position="109"/>
        <end position="127"/>
    </location>
</feature>
<dbReference type="PANTHER" id="PTHR11360:SF234">
    <property type="entry name" value="MFS-TYPE TRANSPORTER DBAD-RELATED"/>
    <property type="match status" value="1"/>
</dbReference>
<feature type="transmembrane region" description="Helical" evidence="4">
    <location>
        <begin position="166"/>
        <end position="185"/>
    </location>
</feature>
<feature type="transmembrane region" description="Helical" evidence="4">
    <location>
        <begin position="197"/>
        <end position="217"/>
    </location>
</feature>
<feature type="compositionally biased region" description="Basic and acidic residues" evidence="3">
    <location>
        <begin position="1"/>
        <end position="12"/>
    </location>
</feature>
<evidence type="ECO:0000256" key="2">
    <source>
        <dbReference type="ARBA" id="ARBA00006727"/>
    </source>
</evidence>